<sequence>MPGRHLAPPKTRGFTLLEVMLVLLLMGLAAGYVMFNAFGASQSDLLASQAKRLQVLVDMASDYAVLNQRQLGIRVEESDNEYYFVYLDDEDKWQRIEDEEIYAPYTLPEPFTLTLNLDDLPWVVEDQLFDRDLFDENLSVSEDGVEIGNEEEKELPPPQILIMSSGEITPFSLGFNYQGGFDDDPVYFSLQNKEAPPLELVGPLDSPQ</sequence>
<evidence type="ECO:0000313" key="12">
    <source>
        <dbReference type="Proteomes" id="UP000470213"/>
    </source>
</evidence>
<accession>A0A7X5LJY4</accession>
<evidence type="ECO:0000256" key="5">
    <source>
        <dbReference type="ARBA" id="ARBA00022519"/>
    </source>
</evidence>
<dbReference type="GO" id="GO:0005886">
    <property type="term" value="C:plasma membrane"/>
    <property type="evidence" value="ECO:0007669"/>
    <property type="project" value="UniProtKB-SubCell"/>
</dbReference>
<comment type="subcellular location">
    <subcellularLocation>
        <location evidence="1">Cell inner membrane</location>
        <topology evidence="1">Single-pass membrane protein</topology>
    </subcellularLocation>
</comment>
<dbReference type="InterPro" id="IPR012902">
    <property type="entry name" value="N_methyl_site"/>
</dbReference>
<evidence type="ECO:0000256" key="1">
    <source>
        <dbReference type="ARBA" id="ARBA00004377"/>
    </source>
</evidence>
<keyword evidence="5" id="KW-0997">Cell inner membrane</keyword>
<keyword evidence="4" id="KW-0488">Methylation</keyword>
<keyword evidence="12" id="KW-1185">Reference proteome</keyword>
<dbReference type="Pfam" id="PF07963">
    <property type="entry name" value="N_methyl"/>
    <property type="match status" value="1"/>
</dbReference>
<evidence type="ECO:0000256" key="7">
    <source>
        <dbReference type="ARBA" id="ARBA00022989"/>
    </source>
</evidence>
<dbReference type="InterPro" id="IPR045584">
    <property type="entry name" value="Pilin-like"/>
</dbReference>
<dbReference type="AlphaFoldDB" id="A0A7X5LJY4"/>
<keyword evidence="6 10" id="KW-0812">Transmembrane</keyword>
<dbReference type="NCBIfam" id="TIGR02532">
    <property type="entry name" value="IV_pilin_GFxxxE"/>
    <property type="match status" value="1"/>
</dbReference>
<dbReference type="NCBIfam" id="TIGR01708">
    <property type="entry name" value="typeII_sec_gspH"/>
    <property type="match status" value="1"/>
</dbReference>
<evidence type="ECO:0000256" key="6">
    <source>
        <dbReference type="ARBA" id="ARBA00022692"/>
    </source>
</evidence>
<dbReference type="GO" id="GO:0015628">
    <property type="term" value="P:protein secretion by the type II secretion system"/>
    <property type="evidence" value="ECO:0007669"/>
    <property type="project" value="InterPro"/>
</dbReference>
<reference evidence="11 12" key="1">
    <citation type="submission" date="2020-01" db="EMBL/GenBank/DDBJ databases">
        <authorList>
            <person name="Chen J."/>
            <person name="Zhu S."/>
            <person name="Yang J."/>
        </authorList>
    </citation>
    <scope>NUCLEOTIDE SEQUENCE [LARGE SCALE GENOMIC DNA]</scope>
    <source>
        <strain evidence="11 12">345S023</strain>
    </source>
</reference>
<evidence type="ECO:0000256" key="2">
    <source>
        <dbReference type="ARBA" id="ARBA00021549"/>
    </source>
</evidence>
<dbReference type="SUPFAM" id="SSF54523">
    <property type="entry name" value="Pili subunits"/>
    <property type="match status" value="1"/>
</dbReference>
<organism evidence="11 12">
    <name type="scientific">Alteromonas profundi</name>
    <dbReference type="NCBI Taxonomy" id="2696062"/>
    <lineage>
        <taxon>Bacteria</taxon>
        <taxon>Pseudomonadati</taxon>
        <taxon>Pseudomonadota</taxon>
        <taxon>Gammaproteobacteria</taxon>
        <taxon>Alteromonadales</taxon>
        <taxon>Alteromonadaceae</taxon>
        <taxon>Alteromonas/Salinimonas group</taxon>
        <taxon>Alteromonas</taxon>
    </lineage>
</organism>
<dbReference type="RefSeq" id="WP_163084352.1">
    <property type="nucleotide sequence ID" value="NZ_JAAAWN010000006.1"/>
</dbReference>
<gene>
    <name evidence="11" type="primary">gspH</name>
    <name evidence="11" type="ORF">GTH32_06030</name>
</gene>
<dbReference type="GO" id="GO:0015627">
    <property type="term" value="C:type II protein secretion system complex"/>
    <property type="evidence" value="ECO:0007669"/>
    <property type="project" value="InterPro"/>
</dbReference>
<proteinExistence type="predicted"/>
<dbReference type="Proteomes" id="UP000470213">
    <property type="component" value="Unassembled WGS sequence"/>
</dbReference>
<name>A0A7X5LJY4_9ALTE</name>
<evidence type="ECO:0000256" key="9">
    <source>
        <dbReference type="ARBA" id="ARBA00030775"/>
    </source>
</evidence>
<keyword evidence="8 10" id="KW-0472">Membrane</keyword>
<comment type="caution">
    <text evidence="11">The sequence shown here is derived from an EMBL/GenBank/DDBJ whole genome shotgun (WGS) entry which is preliminary data.</text>
</comment>
<protein>
    <recommendedName>
        <fullName evidence="2">Type II secretion system protein H</fullName>
    </recommendedName>
    <alternativeName>
        <fullName evidence="9">General secretion pathway protein H</fullName>
    </alternativeName>
</protein>
<feature type="transmembrane region" description="Helical" evidence="10">
    <location>
        <begin position="12"/>
        <end position="35"/>
    </location>
</feature>
<evidence type="ECO:0000256" key="10">
    <source>
        <dbReference type="SAM" id="Phobius"/>
    </source>
</evidence>
<evidence type="ECO:0000313" key="11">
    <source>
        <dbReference type="EMBL" id="NDV90756.1"/>
    </source>
</evidence>
<dbReference type="InterPro" id="IPR002416">
    <property type="entry name" value="T2SS_protein-GspH"/>
</dbReference>
<dbReference type="Gene3D" id="3.55.40.10">
    <property type="entry name" value="minor pseudopilin epsh domain"/>
    <property type="match status" value="1"/>
</dbReference>
<dbReference type="InterPro" id="IPR049875">
    <property type="entry name" value="TypeII_GspH"/>
</dbReference>
<keyword evidence="7 10" id="KW-1133">Transmembrane helix</keyword>
<evidence type="ECO:0000256" key="4">
    <source>
        <dbReference type="ARBA" id="ARBA00022481"/>
    </source>
</evidence>
<evidence type="ECO:0000256" key="3">
    <source>
        <dbReference type="ARBA" id="ARBA00022475"/>
    </source>
</evidence>
<dbReference type="PRINTS" id="PR00885">
    <property type="entry name" value="BCTERIALGSPH"/>
</dbReference>
<dbReference type="EMBL" id="JAAAWN010000006">
    <property type="protein sequence ID" value="NDV90756.1"/>
    <property type="molecule type" value="Genomic_DNA"/>
</dbReference>
<keyword evidence="3" id="KW-1003">Cell membrane</keyword>
<evidence type="ECO:0000256" key="8">
    <source>
        <dbReference type="ARBA" id="ARBA00023136"/>
    </source>
</evidence>